<protein>
    <submittedName>
        <fullName evidence="1">Uncharacterized protein</fullName>
    </submittedName>
</protein>
<sequence length="64" mass="7633">MWTSDPVWDAECYAAEQDRQTDRRPVCDCCGEPIQEDCALHYKGVWLCWECVNNNEEYIEEAWE</sequence>
<reference evidence="1" key="1">
    <citation type="submission" date="2020-09" db="EMBL/GenBank/DDBJ databases">
        <title>New species isolated from human feces.</title>
        <authorList>
            <person name="Kitahara M."/>
            <person name="Shigeno Y."/>
            <person name="Shime M."/>
            <person name="Matsumoto Y."/>
            <person name="Nakamura S."/>
            <person name="Motooka D."/>
            <person name="Fukuoka S."/>
            <person name="Nishikawa H."/>
            <person name="Benno Y."/>
        </authorList>
    </citation>
    <scope>NUCLEOTIDE SEQUENCE</scope>
    <source>
        <strain evidence="1">MM35</strain>
        <plasmid evidence="1">pMM35_01</plasmid>
    </source>
</reference>
<name>A0A810PZ22_9FIRM</name>
<keyword evidence="2" id="KW-1185">Reference proteome</keyword>
<gene>
    <name evidence="1" type="ORF">MM35RIKEN_16370</name>
</gene>
<organism evidence="1 2">
    <name type="scientific">Vescimonas fastidiosa</name>
    <dbReference type="NCBI Taxonomy" id="2714353"/>
    <lineage>
        <taxon>Bacteria</taxon>
        <taxon>Bacillati</taxon>
        <taxon>Bacillota</taxon>
        <taxon>Clostridia</taxon>
        <taxon>Eubacteriales</taxon>
        <taxon>Oscillospiraceae</taxon>
        <taxon>Vescimonas</taxon>
    </lineage>
</organism>
<geneLocation type="plasmid" evidence="1 2">
    <name>pMM35_01</name>
</geneLocation>
<accession>A0A810PZ22</accession>
<dbReference type="RefSeq" id="WP_212821043.1">
    <property type="nucleotide sequence ID" value="NZ_AP023416.1"/>
</dbReference>
<dbReference type="Proteomes" id="UP000681343">
    <property type="component" value="Plasmid pMM35_01"/>
</dbReference>
<dbReference type="EMBL" id="AP023416">
    <property type="protein sequence ID" value="BCK79445.1"/>
    <property type="molecule type" value="Genomic_DNA"/>
</dbReference>
<evidence type="ECO:0000313" key="1">
    <source>
        <dbReference type="EMBL" id="BCK79445.1"/>
    </source>
</evidence>
<dbReference type="KEGG" id="vfa:MM35RIKEN_16370"/>
<evidence type="ECO:0000313" key="2">
    <source>
        <dbReference type="Proteomes" id="UP000681343"/>
    </source>
</evidence>
<dbReference type="AlphaFoldDB" id="A0A810PZ22"/>
<proteinExistence type="predicted"/>
<keyword evidence="1" id="KW-0614">Plasmid</keyword>